<name>A0AAV8X363_9CUCU</name>
<evidence type="ECO:0000256" key="11">
    <source>
        <dbReference type="ARBA" id="ARBA00022990"/>
    </source>
</evidence>
<evidence type="ECO:0000256" key="14">
    <source>
        <dbReference type="ARBA" id="ARBA00072779"/>
    </source>
</evidence>
<dbReference type="GO" id="GO:0036503">
    <property type="term" value="P:ERAD pathway"/>
    <property type="evidence" value="ECO:0007669"/>
    <property type="project" value="InterPro"/>
</dbReference>
<dbReference type="EMBL" id="JANEYF010004049">
    <property type="protein sequence ID" value="KAJ8932411.1"/>
    <property type="molecule type" value="Genomic_DNA"/>
</dbReference>
<evidence type="ECO:0000313" key="18">
    <source>
        <dbReference type="EMBL" id="KAJ8932411.1"/>
    </source>
</evidence>
<comment type="catalytic activity">
    <reaction evidence="1">
        <text>S-ubiquitinyl-[E2 ubiquitin-conjugating enzyme]-L-cysteine + [acceptor protein]-L-lysine = [E2 ubiquitin-conjugating enzyme]-L-cysteine + N(6)-ubiquitinyl-[acceptor protein]-L-lysine.</text>
        <dbReference type="EC" id="2.3.2.27"/>
    </reaction>
</comment>
<dbReference type="InterPro" id="IPR045132">
    <property type="entry name" value="UBE4"/>
</dbReference>
<evidence type="ECO:0000256" key="3">
    <source>
        <dbReference type="ARBA" id="ARBA00004496"/>
    </source>
</evidence>
<dbReference type="InterPro" id="IPR013083">
    <property type="entry name" value="Znf_RING/FYVE/PHD"/>
</dbReference>
<evidence type="ECO:0000256" key="12">
    <source>
        <dbReference type="ARBA" id="ARBA00023242"/>
    </source>
</evidence>
<keyword evidence="10" id="KW-0833">Ubl conjugation pathway</keyword>
<comment type="similarity">
    <text evidence="5">Belongs to the ubiquitin conjugation factor E4 family.</text>
</comment>
<reference evidence="18" key="1">
    <citation type="journal article" date="2023" name="Insect Mol. Biol.">
        <title>Genome sequencing provides insights into the evolution of gene families encoding plant cell wall-degrading enzymes in longhorned beetles.</title>
        <authorList>
            <person name="Shin N.R."/>
            <person name="Okamura Y."/>
            <person name="Kirsch R."/>
            <person name="Pauchet Y."/>
        </authorList>
    </citation>
    <scope>NUCLEOTIDE SEQUENCE</scope>
    <source>
        <strain evidence="18">RBIC_L_NR</strain>
    </source>
</reference>
<feature type="domain" description="U-box" evidence="17">
    <location>
        <begin position="54"/>
        <end position="116"/>
    </location>
</feature>
<comment type="subcellular location">
    <subcellularLocation>
        <location evidence="3">Cytoplasm</location>
    </subcellularLocation>
    <subcellularLocation>
        <location evidence="2">Nucleus</location>
    </subcellularLocation>
</comment>
<evidence type="ECO:0000256" key="6">
    <source>
        <dbReference type="ARBA" id="ARBA00012483"/>
    </source>
</evidence>
<organism evidence="18 19">
    <name type="scientific">Rhamnusium bicolor</name>
    <dbReference type="NCBI Taxonomy" id="1586634"/>
    <lineage>
        <taxon>Eukaryota</taxon>
        <taxon>Metazoa</taxon>
        <taxon>Ecdysozoa</taxon>
        <taxon>Arthropoda</taxon>
        <taxon>Hexapoda</taxon>
        <taxon>Insecta</taxon>
        <taxon>Pterygota</taxon>
        <taxon>Neoptera</taxon>
        <taxon>Endopterygota</taxon>
        <taxon>Coleoptera</taxon>
        <taxon>Polyphaga</taxon>
        <taxon>Cucujiformia</taxon>
        <taxon>Chrysomeloidea</taxon>
        <taxon>Cerambycidae</taxon>
        <taxon>Lepturinae</taxon>
        <taxon>Rhagiini</taxon>
        <taxon>Rhamnusium</taxon>
    </lineage>
</organism>
<comment type="function">
    <text evidence="13">Ubiquitin-protein ligase that probably functions as an E3 ligase in conjunction with specific E1 and E2 ligases. May also function as an E4 ligase mediating the assembly of polyubiquitin chains on substrates ubiquitinated by another E3 ubiquitin ligase. May regulate myosin assembly in striated muscles together with STUB1 and VCP/p97 by targeting myosin chaperone UNC45B for proteasomal degradation.</text>
</comment>
<keyword evidence="9" id="KW-0808">Transferase</keyword>
<evidence type="ECO:0000256" key="7">
    <source>
        <dbReference type="ARBA" id="ARBA00022490"/>
    </source>
</evidence>
<evidence type="ECO:0000256" key="5">
    <source>
        <dbReference type="ARBA" id="ARBA00007434"/>
    </source>
</evidence>
<dbReference type="GO" id="GO:0005737">
    <property type="term" value="C:cytoplasm"/>
    <property type="evidence" value="ECO:0007669"/>
    <property type="project" value="UniProtKB-SubCell"/>
</dbReference>
<keyword evidence="11" id="KW-0007">Acetylation</keyword>
<keyword evidence="7" id="KW-0963">Cytoplasm</keyword>
<dbReference type="Pfam" id="PF04564">
    <property type="entry name" value="U-box"/>
    <property type="match status" value="1"/>
</dbReference>
<dbReference type="AlphaFoldDB" id="A0AAV8X363"/>
<comment type="pathway">
    <text evidence="4">Protein modification; protein ubiquitination.</text>
</comment>
<dbReference type="InterPro" id="IPR019474">
    <property type="entry name" value="Ub_conjug_fac_E4_core"/>
</dbReference>
<evidence type="ECO:0000313" key="19">
    <source>
        <dbReference type="Proteomes" id="UP001162156"/>
    </source>
</evidence>
<evidence type="ECO:0000256" key="1">
    <source>
        <dbReference type="ARBA" id="ARBA00000900"/>
    </source>
</evidence>
<dbReference type="PANTHER" id="PTHR13931">
    <property type="entry name" value="UBIQUITINATION FACTOR E4"/>
    <property type="match status" value="1"/>
</dbReference>
<comment type="caution">
    <text evidence="18">The sequence shown here is derived from an EMBL/GenBank/DDBJ whole genome shotgun (WGS) entry which is preliminary data.</text>
</comment>
<dbReference type="PANTHER" id="PTHR13931:SF2">
    <property type="entry name" value="UBIQUITIN CONJUGATION FACTOR E4 B"/>
    <property type="match status" value="1"/>
</dbReference>
<dbReference type="Pfam" id="PF10408">
    <property type="entry name" value="Ufd2P_core"/>
    <property type="match status" value="1"/>
</dbReference>
<evidence type="ECO:0000256" key="15">
    <source>
        <dbReference type="ARBA" id="ARBA00081821"/>
    </source>
</evidence>
<dbReference type="EC" id="2.3.2.27" evidence="6"/>
<keyword evidence="8" id="KW-0597">Phosphoprotein</keyword>
<dbReference type="Proteomes" id="UP001162156">
    <property type="component" value="Unassembled WGS sequence"/>
</dbReference>
<dbReference type="Gene3D" id="3.30.40.10">
    <property type="entry name" value="Zinc/RING finger domain, C3HC4 (zinc finger)"/>
    <property type="match status" value="1"/>
</dbReference>
<dbReference type="GO" id="GO:0000151">
    <property type="term" value="C:ubiquitin ligase complex"/>
    <property type="evidence" value="ECO:0007669"/>
    <property type="project" value="InterPro"/>
</dbReference>
<sequence>MSRSFRKELFDDAALRLERILIKTPVEIEQFKSLASKAHGILETNQKSEDWLADAPDEFKDPLMDTLMTDPVLLPSGQIMDRSVIMRHLLNSNTDPFNRQLLTEEMLIPGKNKIKL</sequence>
<dbReference type="GO" id="GO:0006511">
    <property type="term" value="P:ubiquitin-dependent protein catabolic process"/>
    <property type="evidence" value="ECO:0007669"/>
    <property type="project" value="InterPro"/>
</dbReference>
<gene>
    <name evidence="18" type="ORF">NQ314_014668</name>
</gene>
<evidence type="ECO:0000256" key="16">
    <source>
        <dbReference type="ARBA" id="ARBA00083610"/>
    </source>
</evidence>
<proteinExistence type="inferred from homology"/>
<evidence type="ECO:0000259" key="17">
    <source>
        <dbReference type="PROSITE" id="PS51698"/>
    </source>
</evidence>
<evidence type="ECO:0000256" key="13">
    <source>
        <dbReference type="ARBA" id="ARBA00056267"/>
    </source>
</evidence>
<dbReference type="GO" id="GO:0005634">
    <property type="term" value="C:nucleus"/>
    <property type="evidence" value="ECO:0007669"/>
    <property type="project" value="UniProtKB-SubCell"/>
</dbReference>
<evidence type="ECO:0000256" key="9">
    <source>
        <dbReference type="ARBA" id="ARBA00022679"/>
    </source>
</evidence>
<dbReference type="SMART" id="SM00504">
    <property type="entry name" value="Ubox"/>
    <property type="match status" value="1"/>
</dbReference>
<protein>
    <recommendedName>
        <fullName evidence="14">Ubiquitin conjugation factor E4 B</fullName>
        <ecNumber evidence="6">2.3.2.27</ecNumber>
    </recommendedName>
    <alternativeName>
        <fullName evidence="16">RING-type E3 ubiquitin transferase E4 B</fullName>
    </alternativeName>
    <alternativeName>
        <fullName evidence="15">Ubiquitin fusion degradation protein 2</fullName>
    </alternativeName>
</protein>
<dbReference type="GO" id="GO:0000209">
    <property type="term" value="P:protein polyubiquitination"/>
    <property type="evidence" value="ECO:0007669"/>
    <property type="project" value="TreeGrafter"/>
</dbReference>
<dbReference type="InterPro" id="IPR003613">
    <property type="entry name" value="Ubox_domain"/>
</dbReference>
<dbReference type="SUPFAM" id="SSF57850">
    <property type="entry name" value="RING/U-box"/>
    <property type="match status" value="1"/>
</dbReference>
<evidence type="ECO:0000256" key="8">
    <source>
        <dbReference type="ARBA" id="ARBA00022553"/>
    </source>
</evidence>
<evidence type="ECO:0000256" key="4">
    <source>
        <dbReference type="ARBA" id="ARBA00004906"/>
    </source>
</evidence>
<evidence type="ECO:0000256" key="2">
    <source>
        <dbReference type="ARBA" id="ARBA00004123"/>
    </source>
</evidence>
<evidence type="ECO:0000256" key="10">
    <source>
        <dbReference type="ARBA" id="ARBA00022786"/>
    </source>
</evidence>
<dbReference type="FunFam" id="3.30.40.10:FF:000060">
    <property type="entry name" value="ubiquitin conjugation factor E4 B"/>
    <property type="match status" value="1"/>
</dbReference>
<dbReference type="GO" id="GO:0034450">
    <property type="term" value="F:ubiquitin-ubiquitin ligase activity"/>
    <property type="evidence" value="ECO:0007669"/>
    <property type="project" value="InterPro"/>
</dbReference>
<dbReference type="PROSITE" id="PS51698">
    <property type="entry name" value="U_BOX"/>
    <property type="match status" value="1"/>
</dbReference>
<accession>A0AAV8X363</accession>
<keyword evidence="19" id="KW-1185">Reference proteome</keyword>
<keyword evidence="12" id="KW-0539">Nucleus</keyword>